<organism evidence="1 2">
    <name type="scientific">Papaver somniferum</name>
    <name type="common">Opium poppy</name>
    <dbReference type="NCBI Taxonomy" id="3469"/>
    <lineage>
        <taxon>Eukaryota</taxon>
        <taxon>Viridiplantae</taxon>
        <taxon>Streptophyta</taxon>
        <taxon>Embryophyta</taxon>
        <taxon>Tracheophyta</taxon>
        <taxon>Spermatophyta</taxon>
        <taxon>Magnoliopsida</taxon>
        <taxon>Ranunculales</taxon>
        <taxon>Papaveraceae</taxon>
        <taxon>Papaveroideae</taxon>
        <taxon>Papaver</taxon>
    </lineage>
</organism>
<proteinExistence type="predicted"/>
<name>A0A4Y7KFJ8_PAPSO</name>
<gene>
    <name evidence="1" type="ORF">C5167_035356</name>
</gene>
<reference evidence="1 2" key="1">
    <citation type="journal article" date="2018" name="Science">
        <title>The opium poppy genome and morphinan production.</title>
        <authorList>
            <person name="Guo L."/>
            <person name="Winzer T."/>
            <person name="Yang X."/>
            <person name="Li Y."/>
            <person name="Ning Z."/>
            <person name="He Z."/>
            <person name="Teodor R."/>
            <person name="Lu Y."/>
            <person name="Bowser T.A."/>
            <person name="Graham I.A."/>
            <person name="Ye K."/>
        </authorList>
    </citation>
    <scope>NUCLEOTIDE SEQUENCE [LARGE SCALE GENOMIC DNA]</scope>
    <source>
        <strain evidence="2">cv. HN1</strain>
        <tissue evidence="1">Leaves</tissue>
    </source>
</reference>
<protein>
    <submittedName>
        <fullName evidence="1">Uncharacterized protein</fullName>
    </submittedName>
</protein>
<sequence>MRDSSIEGKLGFLIQWIANKFSTILVQDELWRNPNIHSSLSYSFPSHNLQTTSTNQMAQQAYPVS</sequence>
<accession>A0A4Y7KFJ8</accession>
<dbReference type="Gramene" id="RZC72153">
    <property type="protein sequence ID" value="RZC72153"/>
    <property type="gene ID" value="C5167_035356"/>
</dbReference>
<dbReference type="Proteomes" id="UP000316621">
    <property type="component" value="Chromosome 7"/>
</dbReference>
<dbReference type="AlphaFoldDB" id="A0A4Y7KFJ8"/>
<dbReference type="EMBL" id="CM010721">
    <property type="protein sequence ID" value="RZC72153.1"/>
    <property type="molecule type" value="Genomic_DNA"/>
</dbReference>
<evidence type="ECO:0000313" key="1">
    <source>
        <dbReference type="EMBL" id="RZC72153.1"/>
    </source>
</evidence>
<evidence type="ECO:0000313" key="2">
    <source>
        <dbReference type="Proteomes" id="UP000316621"/>
    </source>
</evidence>
<keyword evidence="2" id="KW-1185">Reference proteome</keyword>